<dbReference type="Gene3D" id="1.10.260.40">
    <property type="entry name" value="lambda repressor-like DNA-binding domains"/>
    <property type="match status" value="1"/>
</dbReference>
<dbReference type="PROSITE" id="PS50943">
    <property type="entry name" value="HTH_CROC1"/>
    <property type="match status" value="1"/>
</dbReference>
<dbReference type="Pfam" id="PF01381">
    <property type="entry name" value="HTH_3"/>
    <property type="match status" value="1"/>
</dbReference>
<dbReference type="AlphaFoldDB" id="A0A0N0MGK9"/>
<proteinExistence type="predicted"/>
<sequence>MSQSALARAVGITPQAIQAMEAGTTSSSRHLLKIAQILEVDAIWLQHGYENITAGVEPGEIIPIGTGPMVLFQKTDKKIDEREDWRFDVPNIPYVDHSVPLYIASPIAVANMPAPARDHIANMLFLWIRGIHQSITEDRARRLSYWAFYNILNTSPAEWLPRPGYLKDIPRSYALYVNGTKNPSVIMHRDLTDTVLYITPEKRVLINTPIIIWHKTNTFIMCEYINESDDFIEIIDQGLVIDHYISNSKLKKEDLDENVDFPFTIKIPKNEIVAVHTILGAHFGVPRNDLVDRWREIKLIERESIQKDL</sequence>
<comment type="caution">
    <text evidence="2">The sequence shown here is derived from an EMBL/GenBank/DDBJ whole genome shotgun (WGS) entry which is preliminary data.</text>
</comment>
<accession>A0A0N0MGK9</accession>
<reference evidence="2 3" key="1">
    <citation type="submission" date="2015-07" db="EMBL/GenBank/DDBJ databases">
        <title>Draft Genome Sequence of Komagataeibacter intermedius Strain AF2, Isolated from Kombucha Tea.</title>
        <authorList>
            <person name="Santos R.A."/>
            <person name="Berretta A.A."/>
            <person name="Barud H.S."/>
            <person name="Ribeiro S.J."/>
            <person name="Gonzalez-Garcia L.N."/>
            <person name="Zucchi T.D."/>
            <person name="Goldman G.H."/>
            <person name="Riano-Pachon D.M."/>
        </authorList>
    </citation>
    <scope>NUCLEOTIDE SEQUENCE [LARGE SCALE GENOMIC DNA]</scope>
    <source>
        <strain evidence="2 3">AF2</strain>
    </source>
</reference>
<dbReference type="SUPFAM" id="SSF47413">
    <property type="entry name" value="lambda repressor-like DNA-binding domains"/>
    <property type="match status" value="1"/>
</dbReference>
<dbReference type="CDD" id="cd00093">
    <property type="entry name" value="HTH_XRE"/>
    <property type="match status" value="1"/>
</dbReference>
<evidence type="ECO:0000313" key="3">
    <source>
        <dbReference type="Proteomes" id="UP000031553"/>
    </source>
</evidence>
<dbReference type="InterPro" id="IPR001387">
    <property type="entry name" value="Cro/C1-type_HTH"/>
</dbReference>
<dbReference type="InterPro" id="IPR010982">
    <property type="entry name" value="Lambda_DNA-bd_dom_sf"/>
</dbReference>
<gene>
    <name evidence="2" type="ORF">GLUCOINTEAF2_0200005</name>
</gene>
<dbReference type="OrthoDB" id="5659783at2"/>
<evidence type="ECO:0000259" key="1">
    <source>
        <dbReference type="PROSITE" id="PS50943"/>
    </source>
</evidence>
<protein>
    <submittedName>
        <fullName evidence="2">Helix-turn-helix protein</fullName>
    </submittedName>
</protein>
<feature type="domain" description="HTH cro/C1-type" evidence="1">
    <location>
        <begin position="1"/>
        <end position="45"/>
    </location>
</feature>
<dbReference type="EMBL" id="JUFX02000001">
    <property type="protein sequence ID" value="KPH88876.1"/>
    <property type="molecule type" value="Genomic_DNA"/>
</dbReference>
<name>A0A0N0MGK9_9PROT</name>
<dbReference type="GO" id="GO:0003677">
    <property type="term" value="F:DNA binding"/>
    <property type="evidence" value="ECO:0007669"/>
    <property type="project" value="InterPro"/>
</dbReference>
<evidence type="ECO:0000313" key="2">
    <source>
        <dbReference type="EMBL" id="KPH88876.1"/>
    </source>
</evidence>
<dbReference type="Proteomes" id="UP000031553">
    <property type="component" value="Unassembled WGS sequence"/>
</dbReference>
<organism evidence="2 3">
    <name type="scientific">Komagataeibacter intermedius AF2</name>
    <dbReference type="NCBI Taxonomy" id="1458464"/>
    <lineage>
        <taxon>Bacteria</taxon>
        <taxon>Pseudomonadati</taxon>
        <taxon>Pseudomonadota</taxon>
        <taxon>Alphaproteobacteria</taxon>
        <taxon>Acetobacterales</taxon>
        <taxon>Acetobacteraceae</taxon>
        <taxon>Komagataeibacter</taxon>
    </lineage>
</organism>